<proteinExistence type="predicted"/>
<sequence>MNQDIEASTQESKDTTNLSNAKLGVEILTKFTEILQNKYHDKNTAHYTNIFLKVVNYVYSLYEANINRMEQKEAIKLLSEIEEILRLNIEIIQHSQNYYDNDDYLKYISQLRAKRNKIMSTYIKILKEA</sequence>
<keyword evidence="1" id="KW-0614">Plasmid</keyword>
<dbReference type="Pfam" id="PF05289">
    <property type="entry name" value="BLYB"/>
    <property type="match status" value="1"/>
</dbReference>
<dbReference type="EMBL" id="CP117150">
    <property type="protein sequence ID" value="WEG86466.1"/>
    <property type="molecule type" value="Genomic_DNA"/>
</dbReference>
<dbReference type="Proteomes" id="UP000291995">
    <property type="component" value="Plasmid pYekat-76-cp30-4"/>
</dbReference>
<accession>A0AAQ3CPI3</accession>
<protein>
    <submittedName>
        <fullName evidence="1">BlyB family putative holin accessory protein</fullName>
    </submittedName>
</protein>
<evidence type="ECO:0000313" key="1">
    <source>
        <dbReference type="EMBL" id="WEG86466.1"/>
    </source>
</evidence>
<evidence type="ECO:0000313" key="2">
    <source>
        <dbReference type="Proteomes" id="UP000291995"/>
    </source>
</evidence>
<reference evidence="1" key="1">
    <citation type="submission" date="2022-12" db="EMBL/GenBank/DDBJ databases">
        <title>B. miyamotoi WGS.</title>
        <authorList>
            <person name="Kuleshov K.V."/>
            <person name="Hoornstra D."/>
            <person name="Hovius J.W."/>
            <person name="Platonov A.E."/>
            <person name="Telford S.R. III."/>
        </authorList>
    </citation>
    <scope>NUCLEOTIDE SEQUENCE</scope>
    <source>
        <strain evidence="1">Yekat-76</strain>
        <plasmid evidence="1">pYekat-76-cp30-4</plasmid>
    </source>
</reference>
<gene>
    <name evidence="1" type="ORF">EZU67_008040</name>
</gene>
<dbReference type="RefSeq" id="WP_275472573.1">
    <property type="nucleotide sequence ID" value="NZ_CP117150.1"/>
</dbReference>
<organism evidence="1 2">
    <name type="scientific">Borrelia miyamotoi</name>
    <dbReference type="NCBI Taxonomy" id="47466"/>
    <lineage>
        <taxon>Bacteria</taxon>
        <taxon>Pseudomonadati</taxon>
        <taxon>Spirochaetota</taxon>
        <taxon>Spirochaetia</taxon>
        <taxon>Spirochaetales</taxon>
        <taxon>Borreliaceae</taxon>
        <taxon>Borrelia</taxon>
    </lineage>
</organism>
<dbReference type="AlphaFoldDB" id="A0AAQ3CPI3"/>
<dbReference type="InterPro" id="IPR007953">
    <property type="entry name" value="Holin-like_BlyB"/>
</dbReference>
<geneLocation type="plasmid" evidence="1 2">
    <name>pYekat-76-cp30-4</name>
</geneLocation>
<name>A0AAQ3CPI3_9SPIR</name>